<dbReference type="Proteomes" id="UP000521943">
    <property type="component" value="Unassembled WGS sequence"/>
</dbReference>
<evidence type="ECO:0000313" key="2">
    <source>
        <dbReference type="EMBL" id="KAF6748865.1"/>
    </source>
</evidence>
<protein>
    <submittedName>
        <fullName evidence="2">Uncharacterized protein</fullName>
    </submittedName>
</protein>
<accession>A0A8H6LZN3</accession>
<feature type="compositionally biased region" description="Acidic residues" evidence="1">
    <location>
        <begin position="217"/>
        <end position="232"/>
    </location>
</feature>
<name>A0A8H6LZN3_9AGAR</name>
<dbReference type="OrthoDB" id="2735536at2759"/>
<proteinExistence type="predicted"/>
<gene>
    <name evidence="2" type="ORF">DFP72DRAFT_853243</name>
</gene>
<evidence type="ECO:0000256" key="1">
    <source>
        <dbReference type="SAM" id="MobiDB-lite"/>
    </source>
</evidence>
<dbReference type="AlphaFoldDB" id="A0A8H6LZN3"/>
<dbReference type="EMBL" id="JACGCI010000068">
    <property type="protein sequence ID" value="KAF6748865.1"/>
    <property type="molecule type" value="Genomic_DNA"/>
</dbReference>
<evidence type="ECO:0000313" key="3">
    <source>
        <dbReference type="Proteomes" id="UP000521943"/>
    </source>
</evidence>
<keyword evidence="3" id="KW-1185">Reference proteome</keyword>
<reference evidence="2 3" key="1">
    <citation type="submission" date="2020-07" db="EMBL/GenBank/DDBJ databases">
        <title>Comparative genomics of pyrophilous fungi reveals a link between fire events and developmental genes.</title>
        <authorList>
            <consortium name="DOE Joint Genome Institute"/>
            <person name="Steindorff A.S."/>
            <person name="Carver A."/>
            <person name="Calhoun S."/>
            <person name="Stillman K."/>
            <person name="Liu H."/>
            <person name="Lipzen A."/>
            <person name="Pangilinan J."/>
            <person name="Labutti K."/>
            <person name="Bruns T.D."/>
            <person name="Grigoriev I.V."/>
        </authorList>
    </citation>
    <scope>NUCLEOTIDE SEQUENCE [LARGE SCALE GENOMIC DNA]</scope>
    <source>
        <strain evidence="2 3">CBS 144469</strain>
    </source>
</reference>
<sequence>MHTHPRFLLVLIKHRQAPSRPSSVSMPFLAPSVYVILRAQYPPGFSRSLGVGMFGRLHERVSLAGAIQEAGGFDRHGEARRRANVDAGMFHGLPSARQALTEESGMDSQCAGRSSGMTEHVTVDTWRCAGIVGRAGRNGKKDEWCTALIAGVREVKFYYWCTTTSLGGLWENRCTRRALGRGETIDCMSRKSTRAGDVEKRGRPLSERGGRQGCFEEGVDSEGDENEDEDMEDNVMEELNEGMYIAYTLLSCRGHTVKAVVRSEAKGTVLKADPQLHMQG</sequence>
<feature type="region of interest" description="Disordered" evidence="1">
    <location>
        <begin position="195"/>
        <end position="232"/>
    </location>
</feature>
<organism evidence="2 3">
    <name type="scientific">Ephemerocybe angulata</name>
    <dbReference type="NCBI Taxonomy" id="980116"/>
    <lineage>
        <taxon>Eukaryota</taxon>
        <taxon>Fungi</taxon>
        <taxon>Dikarya</taxon>
        <taxon>Basidiomycota</taxon>
        <taxon>Agaricomycotina</taxon>
        <taxon>Agaricomycetes</taxon>
        <taxon>Agaricomycetidae</taxon>
        <taxon>Agaricales</taxon>
        <taxon>Agaricineae</taxon>
        <taxon>Psathyrellaceae</taxon>
        <taxon>Ephemerocybe</taxon>
    </lineage>
</organism>
<comment type="caution">
    <text evidence="2">The sequence shown here is derived from an EMBL/GenBank/DDBJ whole genome shotgun (WGS) entry which is preliminary data.</text>
</comment>
<feature type="compositionally biased region" description="Basic and acidic residues" evidence="1">
    <location>
        <begin position="195"/>
        <end position="210"/>
    </location>
</feature>